<comment type="cofactor">
    <cofactor evidence="8">
        <name>[4Fe-4S] cluster</name>
        <dbReference type="ChEBI" id="CHEBI:49883"/>
    </cofactor>
    <text evidence="8">Binds 1 [4Fe-4S] cluster. The cluster is coordinated with 3 cysteines and an exchangeable S-adenosyl-L-methionine.</text>
</comment>
<comment type="function">
    <text evidence="8">Catalyzes the cross-linking of a glutamate residue and a tyrosine residue in the PqqA protein as part of the biosynthesis of pyrroloquinoline quinone (PQQ).</text>
</comment>
<feature type="binding site" evidence="8">
    <location>
        <position position="34"/>
    </location>
    <ligand>
        <name>[4Fe-4S] cluster</name>
        <dbReference type="ChEBI" id="CHEBI:49883"/>
        <note>4Fe-4S-S-AdoMet</note>
    </ligand>
</feature>
<keyword evidence="5 8" id="KW-0560">Oxidoreductase</keyword>
<dbReference type="PROSITE" id="PS51918">
    <property type="entry name" value="RADICAL_SAM"/>
    <property type="match status" value="1"/>
</dbReference>
<dbReference type="OrthoDB" id="9782387at2"/>
<feature type="binding site" evidence="8">
    <location>
        <position position="31"/>
    </location>
    <ligand>
        <name>[4Fe-4S] cluster</name>
        <dbReference type="ChEBI" id="CHEBI:49883"/>
        <note>4Fe-4S-S-AdoMet</note>
    </ligand>
</feature>
<feature type="domain" description="Radical SAM core" evidence="10">
    <location>
        <begin position="13"/>
        <end position="228"/>
    </location>
</feature>
<dbReference type="SFLD" id="SFLDF00280">
    <property type="entry name" value="coenzyme_PQQ_synthesis_protein"/>
    <property type="match status" value="1"/>
</dbReference>
<dbReference type="GO" id="GO:0009975">
    <property type="term" value="F:cyclase activity"/>
    <property type="evidence" value="ECO:0007669"/>
    <property type="project" value="UniProtKB-UniRule"/>
</dbReference>
<dbReference type="CDD" id="cd21119">
    <property type="entry name" value="SPASM_PqqE"/>
    <property type="match status" value="1"/>
</dbReference>
<dbReference type="InterPro" id="IPR006638">
    <property type="entry name" value="Elp3/MiaA/NifB-like_rSAM"/>
</dbReference>
<dbReference type="InterPro" id="IPR058240">
    <property type="entry name" value="rSAM_sf"/>
</dbReference>
<dbReference type="NCBIfam" id="TIGR02109">
    <property type="entry name" value="PQQ_syn_pqqE"/>
    <property type="match status" value="1"/>
</dbReference>
<dbReference type="InterPro" id="IPR017200">
    <property type="entry name" value="PqqE-like"/>
</dbReference>
<evidence type="ECO:0000256" key="2">
    <source>
        <dbReference type="ARBA" id="ARBA00022691"/>
    </source>
</evidence>
<dbReference type="SMART" id="SM00729">
    <property type="entry name" value="Elp3"/>
    <property type="match status" value="1"/>
</dbReference>
<evidence type="ECO:0000256" key="3">
    <source>
        <dbReference type="ARBA" id="ARBA00022723"/>
    </source>
</evidence>
<dbReference type="Pfam" id="PF04055">
    <property type="entry name" value="Radical_SAM"/>
    <property type="match status" value="1"/>
</dbReference>
<keyword evidence="3 8" id="KW-0479">Metal-binding</keyword>
<dbReference type="Proteomes" id="UP000262477">
    <property type="component" value="Unassembled WGS sequence"/>
</dbReference>
<feature type="region of interest" description="Disordered" evidence="9">
    <location>
        <begin position="358"/>
        <end position="384"/>
    </location>
</feature>
<dbReference type="GO" id="GO:0018189">
    <property type="term" value="P:pyrroloquinoline quinone biosynthetic process"/>
    <property type="evidence" value="ECO:0007669"/>
    <property type="project" value="UniProtKB-UniRule"/>
</dbReference>
<gene>
    <name evidence="8" type="primary">pqqE</name>
    <name evidence="11" type="ORF">DY245_29760</name>
</gene>
<dbReference type="SFLD" id="SFLDS00029">
    <property type="entry name" value="Radical_SAM"/>
    <property type="match status" value="1"/>
</dbReference>
<comment type="catalytic activity">
    <reaction evidence="8">
        <text>[PQQ precursor protein] + S-adenosyl-L-methionine = E-Y cross-linked-[PQQ precursor protein] + 5'-deoxyadenosine + L-methionine + H(+)</text>
        <dbReference type="Rhea" id="RHEA:56836"/>
        <dbReference type="Rhea" id="RHEA-COMP:14800"/>
        <dbReference type="Rhea" id="RHEA-COMP:14801"/>
        <dbReference type="ChEBI" id="CHEBI:15378"/>
        <dbReference type="ChEBI" id="CHEBI:17319"/>
        <dbReference type="ChEBI" id="CHEBI:57844"/>
        <dbReference type="ChEBI" id="CHEBI:59789"/>
        <dbReference type="ChEBI" id="CHEBI:141026"/>
        <dbReference type="ChEBI" id="CHEBI:141027"/>
        <dbReference type="EC" id="1.21.98.4"/>
    </reaction>
</comment>
<feature type="binding site" evidence="8">
    <location>
        <position position="27"/>
    </location>
    <ligand>
        <name>[4Fe-4S] cluster</name>
        <dbReference type="ChEBI" id="CHEBI:49883"/>
        <note>4Fe-4S-S-AdoMet</note>
    </ligand>
</feature>
<dbReference type="GO" id="GO:0016491">
    <property type="term" value="F:oxidoreductase activity"/>
    <property type="evidence" value="ECO:0007669"/>
    <property type="project" value="UniProtKB-KW"/>
</dbReference>
<evidence type="ECO:0000259" key="10">
    <source>
        <dbReference type="PROSITE" id="PS51918"/>
    </source>
</evidence>
<dbReference type="PIRSF" id="PIRSF037420">
    <property type="entry name" value="PQQ_syn_pqqE"/>
    <property type="match status" value="1"/>
</dbReference>
<name>A0A371PWW9_STRIH</name>
<evidence type="ECO:0000256" key="9">
    <source>
        <dbReference type="SAM" id="MobiDB-lite"/>
    </source>
</evidence>
<dbReference type="InterPro" id="IPR013785">
    <property type="entry name" value="Aldolase_TIM"/>
</dbReference>
<accession>A0A371PWW9</accession>
<organism evidence="11 12">
    <name type="scientific">Streptomyces inhibens</name>
    <dbReference type="NCBI Taxonomy" id="2293571"/>
    <lineage>
        <taxon>Bacteria</taxon>
        <taxon>Bacillati</taxon>
        <taxon>Actinomycetota</taxon>
        <taxon>Actinomycetes</taxon>
        <taxon>Kitasatosporales</taxon>
        <taxon>Streptomycetaceae</taxon>
        <taxon>Streptomyces</taxon>
    </lineage>
</organism>
<sequence length="384" mass="41427">MTGTSSPSGDRARPRPWALLAELTHGCPLHCPYCSNPLELTRRSAELTTDEWREALRQAADLGVVSAHLSGGEPLLRSDLEAIVAAADGAGIHTQLITSGVGLSRARLGRLVDAGLRSVQLSVQHADPSASDLIAGRRSFVDKERAAALVRDSGLPLGLNVVLHRHNLDALDELIDLAPAWGADRIELANTQFYGWALRNRAELLPSREQLTRAQQTVRRRRDELAGTVELVWVVPDYFDGNAKPCMGGWGAISLTIAPDGTTLPCPAAASIPGLDAPNVRDHRLEWIWVHSRAFTLYRGTEWMRDPCRSCELREKDFGGCRCQAFALTGDAAATDPACRLSPDHALVRDLVDALPEPPASAGLGKPRSPARRAAVTPRGAAGR</sequence>
<evidence type="ECO:0000313" key="12">
    <source>
        <dbReference type="Proteomes" id="UP000262477"/>
    </source>
</evidence>
<dbReference type="PANTHER" id="PTHR11228:SF7">
    <property type="entry name" value="PQQA PEPTIDE CYCLASE"/>
    <property type="match status" value="1"/>
</dbReference>
<keyword evidence="6 8" id="KW-0408">Iron</keyword>
<keyword evidence="4 8" id="KW-0884">PQQ biosynthesis</keyword>
<dbReference type="EC" id="1.21.98.4" evidence="8"/>
<comment type="caution">
    <text evidence="11">The sequence shown here is derived from an EMBL/GenBank/DDBJ whole genome shotgun (WGS) entry which is preliminary data.</text>
</comment>
<dbReference type="SFLD" id="SFLDG01386">
    <property type="entry name" value="main_SPASM_domain-containing"/>
    <property type="match status" value="1"/>
</dbReference>
<dbReference type="CDD" id="cd01335">
    <property type="entry name" value="Radical_SAM"/>
    <property type="match status" value="1"/>
</dbReference>
<dbReference type="InterPro" id="IPR023885">
    <property type="entry name" value="4Fe4S-binding_SPASM_dom"/>
</dbReference>
<keyword evidence="1 8" id="KW-0004">4Fe-4S</keyword>
<proteinExistence type="inferred from homology"/>
<evidence type="ECO:0000256" key="6">
    <source>
        <dbReference type="ARBA" id="ARBA00023004"/>
    </source>
</evidence>
<dbReference type="GO" id="GO:1904047">
    <property type="term" value="F:S-adenosyl-L-methionine binding"/>
    <property type="evidence" value="ECO:0007669"/>
    <property type="project" value="UniProtKB-UniRule"/>
</dbReference>
<evidence type="ECO:0000256" key="7">
    <source>
        <dbReference type="ARBA" id="ARBA00023014"/>
    </source>
</evidence>
<dbReference type="NCBIfam" id="TIGR04085">
    <property type="entry name" value="rSAM_more_4Fe4S"/>
    <property type="match status" value="1"/>
</dbReference>
<dbReference type="RefSeq" id="WP_128510291.1">
    <property type="nucleotide sequence ID" value="NZ_QUAC01000233.1"/>
</dbReference>
<dbReference type="GO" id="GO:0005506">
    <property type="term" value="F:iron ion binding"/>
    <property type="evidence" value="ECO:0007669"/>
    <property type="project" value="UniProtKB-UniRule"/>
</dbReference>
<dbReference type="Pfam" id="PF13186">
    <property type="entry name" value="SPASM"/>
    <property type="match status" value="1"/>
</dbReference>
<evidence type="ECO:0000256" key="5">
    <source>
        <dbReference type="ARBA" id="ARBA00023002"/>
    </source>
</evidence>
<comment type="similarity">
    <text evidence="8">Belongs to the radical SAM superfamily. PqqE family.</text>
</comment>
<evidence type="ECO:0000256" key="8">
    <source>
        <dbReference type="HAMAP-Rule" id="MF_00660"/>
    </source>
</evidence>
<dbReference type="Gene3D" id="3.20.20.70">
    <property type="entry name" value="Aldolase class I"/>
    <property type="match status" value="1"/>
</dbReference>
<keyword evidence="7 8" id="KW-0411">Iron-sulfur</keyword>
<dbReference type="InterPro" id="IPR011843">
    <property type="entry name" value="PQQ_synth_PqqE_bac"/>
</dbReference>
<dbReference type="UniPathway" id="UPA00539"/>
<dbReference type="HAMAP" id="MF_00660">
    <property type="entry name" value="PqqE"/>
    <property type="match status" value="1"/>
</dbReference>
<evidence type="ECO:0000313" key="11">
    <source>
        <dbReference type="EMBL" id="REK86986.1"/>
    </source>
</evidence>
<dbReference type="SFLD" id="SFLDG01067">
    <property type="entry name" value="SPASM/twitch_domain_containing"/>
    <property type="match status" value="1"/>
</dbReference>
<comment type="subunit">
    <text evidence="8">Interacts with PqqD. The interaction is necessary for activity of PqqE.</text>
</comment>
<reference evidence="11 12" key="1">
    <citation type="submission" date="2018-08" db="EMBL/GenBank/DDBJ databases">
        <title>Streptomyces NEAU-D10 sp. nov., a novel Actinomycete isolated from soil.</title>
        <authorList>
            <person name="Jin L."/>
        </authorList>
    </citation>
    <scope>NUCLEOTIDE SEQUENCE [LARGE SCALE GENOMIC DNA]</scope>
    <source>
        <strain evidence="11 12">NEAU-D10</strain>
    </source>
</reference>
<evidence type="ECO:0000256" key="1">
    <source>
        <dbReference type="ARBA" id="ARBA00022485"/>
    </source>
</evidence>
<evidence type="ECO:0000256" key="4">
    <source>
        <dbReference type="ARBA" id="ARBA00022905"/>
    </source>
</evidence>
<dbReference type="SUPFAM" id="SSF102114">
    <property type="entry name" value="Radical SAM enzymes"/>
    <property type="match status" value="1"/>
</dbReference>
<protein>
    <recommendedName>
        <fullName evidence="8">PqqA peptide cyclase</fullName>
        <ecNumber evidence="8">1.21.98.4</ecNumber>
    </recommendedName>
    <alternativeName>
        <fullName evidence="8">Coenzyme PQQ synthesis protein E</fullName>
    </alternativeName>
</protein>
<dbReference type="InterPro" id="IPR050377">
    <property type="entry name" value="Radical_SAM_PqqE_MftC-like"/>
</dbReference>
<keyword evidence="12" id="KW-1185">Reference proteome</keyword>
<keyword evidence="2 8" id="KW-0949">S-adenosyl-L-methionine</keyword>
<dbReference type="GO" id="GO:0051539">
    <property type="term" value="F:4 iron, 4 sulfur cluster binding"/>
    <property type="evidence" value="ECO:0007669"/>
    <property type="project" value="UniProtKB-KW"/>
</dbReference>
<dbReference type="AlphaFoldDB" id="A0A371PWW9"/>
<dbReference type="EMBL" id="QUAC01000233">
    <property type="protein sequence ID" value="REK86986.1"/>
    <property type="molecule type" value="Genomic_DNA"/>
</dbReference>
<comment type="pathway">
    <text evidence="8">Cofactor biosynthesis; pyrroloquinoline quinone biosynthesis.</text>
</comment>
<dbReference type="InterPro" id="IPR007197">
    <property type="entry name" value="rSAM"/>
</dbReference>
<dbReference type="PANTHER" id="PTHR11228">
    <property type="entry name" value="RADICAL SAM DOMAIN PROTEIN"/>
    <property type="match status" value="1"/>
</dbReference>